<keyword evidence="1" id="KW-0175">Coiled coil</keyword>
<proteinExistence type="predicted"/>
<dbReference type="EMBL" id="ML769819">
    <property type="protein sequence ID" value="KAE9387158.1"/>
    <property type="molecule type" value="Genomic_DNA"/>
</dbReference>
<dbReference type="OrthoDB" id="2896461at2759"/>
<reference evidence="2" key="1">
    <citation type="journal article" date="2019" name="Environ. Microbiol.">
        <title>Fungal ecological strategies reflected in gene transcription - a case study of two litter decomposers.</title>
        <authorList>
            <person name="Barbi F."/>
            <person name="Kohler A."/>
            <person name="Barry K."/>
            <person name="Baskaran P."/>
            <person name="Daum C."/>
            <person name="Fauchery L."/>
            <person name="Ihrmark K."/>
            <person name="Kuo A."/>
            <person name="LaButti K."/>
            <person name="Lipzen A."/>
            <person name="Morin E."/>
            <person name="Grigoriev I.V."/>
            <person name="Henrissat B."/>
            <person name="Lindahl B."/>
            <person name="Martin F."/>
        </authorList>
    </citation>
    <scope>NUCLEOTIDE SEQUENCE</scope>
    <source>
        <strain evidence="2">JB14</strain>
    </source>
</reference>
<evidence type="ECO:0000256" key="1">
    <source>
        <dbReference type="SAM" id="Coils"/>
    </source>
</evidence>
<organism evidence="2 3">
    <name type="scientific">Gymnopus androsaceus JB14</name>
    <dbReference type="NCBI Taxonomy" id="1447944"/>
    <lineage>
        <taxon>Eukaryota</taxon>
        <taxon>Fungi</taxon>
        <taxon>Dikarya</taxon>
        <taxon>Basidiomycota</taxon>
        <taxon>Agaricomycotina</taxon>
        <taxon>Agaricomycetes</taxon>
        <taxon>Agaricomycetidae</taxon>
        <taxon>Agaricales</taxon>
        <taxon>Marasmiineae</taxon>
        <taxon>Omphalotaceae</taxon>
        <taxon>Gymnopus</taxon>
    </lineage>
</organism>
<protein>
    <submittedName>
        <fullName evidence="2">Uncharacterized protein</fullName>
    </submittedName>
</protein>
<keyword evidence="3" id="KW-1185">Reference proteome</keyword>
<dbReference type="AlphaFoldDB" id="A0A6A4GNK4"/>
<name>A0A6A4GNK4_9AGAR</name>
<gene>
    <name evidence="2" type="ORF">BT96DRAFT_948583</name>
</gene>
<feature type="coiled-coil region" evidence="1">
    <location>
        <begin position="153"/>
        <end position="184"/>
    </location>
</feature>
<evidence type="ECO:0000313" key="2">
    <source>
        <dbReference type="EMBL" id="KAE9387158.1"/>
    </source>
</evidence>
<accession>A0A6A4GNK4</accession>
<sequence length="234" mass="26202">MNHCKLNVLFQWDYMADSGGESDDNYEPSQLLTPTKKRRYNALLSQQHDMDLTLLPPRSSALASMEANEHIANSGVINNNVGSQEFFEDLFALRGLDSSLFKNPANFDNDQINVDSTVQLEEDPEVEITDALQKALELLNPSNLKECEWLVGIEALQKKMVEALSAARQELEEACAAQKKMEQHLELANTSAKMLWACGSLDQPQVTWVAWAAWVTRATQVNEGYPLGYPEVTP</sequence>
<evidence type="ECO:0000313" key="3">
    <source>
        <dbReference type="Proteomes" id="UP000799118"/>
    </source>
</evidence>
<dbReference type="Proteomes" id="UP000799118">
    <property type="component" value="Unassembled WGS sequence"/>
</dbReference>